<reference evidence="7" key="1">
    <citation type="submission" date="2024-03" db="EMBL/GenBank/DDBJ databases">
        <title>Chitinophaga horti sp. nov., isolated from garden soil.</title>
        <authorList>
            <person name="Lee D.S."/>
            <person name="Han D.M."/>
            <person name="Baek J.H."/>
            <person name="Choi D.G."/>
            <person name="Jeon J.H."/>
            <person name="Jeon C.O."/>
        </authorList>
    </citation>
    <scope>NUCLEOTIDE SEQUENCE [LARGE SCALE GENOMIC DNA]</scope>
    <source>
        <strain evidence="7">GPA1</strain>
    </source>
</reference>
<dbReference type="Gene3D" id="1.50.10.10">
    <property type="match status" value="1"/>
</dbReference>
<protein>
    <recommendedName>
        <fullName evidence="2">alpha-L-rhamnosidase</fullName>
        <ecNumber evidence="2">3.2.1.40</ecNumber>
    </recommendedName>
</protein>
<dbReference type="InterPro" id="IPR008928">
    <property type="entry name" value="6-hairpin_glycosidase_sf"/>
</dbReference>
<evidence type="ECO:0000256" key="2">
    <source>
        <dbReference type="ARBA" id="ARBA00012652"/>
    </source>
</evidence>
<evidence type="ECO:0000259" key="5">
    <source>
        <dbReference type="Pfam" id="PF17390"/>
    </source>
</evidence>
<dbReference type="PANTHER" id="PTHR33307">
    <property type="entry name" value="ALPHA-RHAMNOSIDASE (EUROFUNG)"/>
    <property type="match status" value="1"/>
</dbReference>
<dbReference type="Proteomes" id="UP001485459">
    <property type="component" value="Chromosome"/>
</dbReference>
<evidence type="ECO:0000256" key="1">
    <source>
        <dbReference type="ARBA" id="ARBA00001445"/>
    </source>
</evidence>
<dbReference type="EMBL" id="CP149822">
    <property type="protein sequence ID" value="WZN41770.1"/>
    <property type="molecule type" value="Genomic_DNA"/>
</dbReference>
<evidence type="ECO:0000313" key="6">
    <source>
        <dbReference type="EMBL" id="WZN41770.1"/>
    </source>
</evidence>
<accession>A0ABZ2YQG5</accession>
<dbReference type="SUPFAM" id="SSF48208">
    <property type="entry name" value="Six-hairpin glycosidases"/>
    <property type="match status" value="1"/>
</dbReference>
<evidence type="ECO:0000256" key="3">
    <source>
        <dbReference type="ARBA" id="ARBA00022801"/>
    </source>
</evidence>
<dbReference type="EC" id="3.2.1.40" evidence="2"/>
<dbReference type="InterPro" id="IPR012341">
    <property type="entry name" value="6hp_glycosidase-like_sf"/>
</dbReference>
<evidence type="ECO:0000313" key="7">
    <source>
        <dbReference type="Proteomes" id="UP001485459"/>
    </source>
</evidence>
<feature type="domain" description="Alpha-L-rhamnosidase six-hairpin glycosidase" evidence="4">
    <location>
        <begin position="41"/>
        <end position="335"/>
    </location>
</feature>
<comment type="catalytic activity">
    <reaction evidence="1">
        <text>Hydrolysis of terminal non-reducing alpha-L-rhamnose residues in alpha-L-rhamnosides.</text>
        <dbReference type="EC" id="3.2.1.40"/>
    </reaction>
</comment>
<dbReference type="Gene3D" id="2.60.420.10">
    <property type="entry name" value="Maltose phosphorylase, domain 3"/>
    <property type="match status" value="1"/>
</dbReference>
<dbReference type="InterPro" id="IPR035398">
    <property type="entry name" value="Bac_rhamnosid_C"/>
</dbReference>
<organism evidence="6 7">
    <name type="scientific">Chitinophaga pollutisoli</name>
    <dbReference type="NCBI Taxonomy" id="3133966"/>
    <lineage>
        <taxon>Bacteria</taxon>
        <taxon>Pseudomonadati</taxon>
        <taxon>Bacteroidota</taxon>
        <taxon>Chitinophagia</taxon>
        <taxon>Chitinophagales</taxon>
        <taxon>Chitinophagaceae</taxon>
        <taxon>Chitinophaga</taxon>
    </lineage>
</organism>
<name>A0ABZ2YQG5_9BACT</name>
<keyword evidence="7" id="KW-1185">Reference proteome</keyword>
<dbReference type="Pfam" id="PF17390">
    <property type="entry name" value="Bac_rhamnosid_C"/>
    <property type="match status" value="1"/>
</dbReference>
<feature type="domain" description="Alpha-L-rhamnosidase C-terminal" evidence="5">
    <location>
        <begin position="339"/>
        <end position="412"/>
    </location>
</feature>
<gene>
    <name evidence="6" type="ORF">WJU16_01790</name>
</gene>
<dbReference type="PANTHER" id="PTHR33307:SF6">
    <property type="entry name" value="ALPHA-RHAMNOSIDASE (EUROFUNG)-RELATED"/>
    <property type="match status" value="1"/>
</dbReference>
<sequence length="442" mass="48949">MRTSSLVATSPAPTRCSTGWMKISNGRSLAMFSAFNLIAPRAKKLAYPGDIFCSAGAFIHHYQMPLFYTKTVRDIADAQRAQGGITETAPYVGIKDASPGDDSGPLGFQAGFPYLVKKMYAHYGDRRIVEENYPALQKQLKFLSSRARNHLFETEDLGDHESLDERAIPLTASVFYALHASMLAEFAAILGKEAEAAEYAALFENIRRAIVDRFYQSATGTFEKGTQTAQIIALWAGIPEKAEEEKSVTALVKAFERKDWHLSTGIFGTKMMFDVLRERDLNDMAYRIADQRTFPGWGHMIENGATTLWETWRYSDNTYSQNHPMFGSVGDWFYLSLLGINPAAPGYRKITLKPQPAGDLNFAKGDVLSPYGKIGSHWTISNGVFTLRAEIPVNTTAEIHIPTRFGTVVKESGKPVQPQRTEQGSAVFAVGSGSYVFETAGR</sequence>
<dbReference type="InterPro" id="IPR035396">
    <property type="entry name" value="Bac_rhamnosid6H"/>
</dbReference>
<proteinExistence type="predicted"/>
<evidence type="ECO:0000259" key="4">
    <source>
        <dbReference type="Pfam" id="PF17389"/>
    </source>
</evidence>
<dbReference type="Pfam" id="PF17389">
    <property type="entry name" value="Bac_rhamnosid6H"/>
    <property type="match status" value="1"/>
</dbReference>
<keyword evidence="3" id="KW-0378">Hydrolase</keyword>
<dbReference type="InterPro" id="IPR016007">
    <property type="entry name" value="Alpha_rhamnosid"/>
</dbReference>